<organism evidence="1 2">
    <name type="scientific">Kouleothrix aurantiaca</name>
    <dbReference type="NCBI Taxonomy" id="186479"/>
    <lineage>
        <taxon>Bacteria</taxon>
        <taxon>Bacillati</taxon>
        <taxon>Chloroflexota</taxon>
        <taxon>Chloroflexia</taxon>
        <taxon>Chloroflexales</taxon>
        <taxon>Roseiflexineae</taxon>
        <taxon>Roseiflexaceae</taxon>
        <taxon>Kouleothrix</taxon>
    </lineage>
</organism>
<keyword evidence="2" id="KW-1185">Reference proteome</keyword>
<dbReference type="EMBL" id="LJCR01000996">
    <property type="protein sequence ID" value="KPV51257.1"/>
    <property type="molecule type" value="Genomic_DNA"/>
</dbReference>
<evidence type="ECO:0000313" key="1">
    <source>
        <dbReference type="EMBL" id="KPV51257.1"/>
    </source>
</evidence>
<accession>A0A0P9DMF5</accession>
<comment type="caution">
    <text evidence="1">The sequence shown here is derived from an EMBL/GenBank/DDBJ whole genome shotgun (WGS) entry which is preliminary data.</text>
</comment>
<sequence length="92" mass="9793">IDDRREELATLREELGSPAALQAALDALLAAQGDDARAEVLAAYPIVLTERAQVALQSLAQAAERQGNQQLASNAAASRELLRTVRAGLEEQ</sequence>
<dbReference type="AlphaFoldDB" id="A0A0P9DMF5"/>
<evidence type="ECO:0000313" key="2">
    <source>
        <dbReference type="Proteomes" id="UP000050509"/>
    </source>
</evidence>
<protein>
    <submittedName>
        <fullName evidence="1">Uncharacterized protein</fullName>
    </submittedName>
</protein>
<name>A0A0P9DMF5_9CHLR</name>
<feature type="non-terminal residue" evidence="1">
    <location>
        <position position="1"/>
    </location>
</feature>
<gene>
    <name evidence="1" type="ORF">SE17_22270</name>
</gene>
<dbReference type="Proteomes" id="UP000050509">
    <property type="component" value="Unassembled WGS sequence"/>
</dbReference>
<reference evidence="1 2" key="1">
    <citation type="submission" date="2015-09" db="EMBL/GenBank/DDBJ databases">
        <title>Draft genome sequence of Kouleothrix aurantiaca JCM 19913.</title>
        <authorList>
            <person name="Hemp J."/>
        </authorList>
    </citation>
    <scope>NUCLEOTIDE SEQUENCE [LARGE SCALE GENOMIC DNA]</scope>
    <source>
        <strain evidence="1 2">COM-B</strain>
    </source>
</reference>
<proteinExistence type="predicted"/>